<protein>
    <submittedName>
        <fullName evidence="2">Elongator complex protein 6</fullName>
    </submittedName>
</protein>
<comment type="pathway">
    <text evidence="1">tRNA modification; 5-methoxycarbonylmethyl-2-thiouridine-tRNA biosynthesis.</text>
</comment>
<dbReference type="GO" id="GO:0002098">
    <property type="term" value="P:tRNA wobble uridine modification"/>
    <property type="evidence" value="ECO:0007669"/>
    <property type="project" value="InterPro"/>
</dbReference>
<dbReference type="PANTHER" id="PTHR16184">
    <property type="entry name" value="ELONGATOR COMPLEX PROTEIN 6"/>
    <property type="match status" value="1"/>
</dbReference>
<name>A0A371E910_MUCPR</name>
<dbReference type="Proteomes" id="UP000257109">
    <property type="component" value="Unassembled WGS sequence"/>
</dbReference>
<dbReference type="Pfam" id="PF09807">
    <property type="entry name" value="ELP6"/>
    <property type="match status" value="1"/>
</dbReference>
<evidence type="ECO:0000256" key="1">
    <source>
        <dbReference type="ARBA" id="ARBA00005043"/>
    </source>
</evidence>
<gene>
    <name evidence="2" type="primary">ELP6</name>
    <name evidence="2" type="ORF">CR513_59137</name>
</gene>
<dbReference type="STRING" id="157652.A0A371E910"/>
<evidence type="ECO:0000313" key="2">
    <source>
        <dbReference type="EMBL" id="RDX62521.1"/>
    </source>
</evidence>
<dbReference type="AlphaFoldDB" id="A0A371E910"/>
<evidence type="ECO:0000313" key="3">
    <source>
        <dbReference type="Proteomes" id="UP000257109"/>
    </source>
</evidence>
<comment type="caution">
    <text evidence="2">The sequence shown here is derived from an EMBL/GenBank/DDBJ whole genome shotgun (WGS) entry which is preliminary data.</text>
</comment>
<dbReference type="GO" id="GO:0033588">
    <property type="term" value="C:elongator holoenzyme complex"/>
    <property type="evidence" value="ECO:0007669"/>
    <property type="project" value="InterPro"/>
</dbReference>
<accession>A0A371E910</accession>
<dbReference type="UniPathway" id="UPA00988"/>
<organism evidence="2 3">
    <name type="scientific">Mucuna pruriens</name>
    <name type="common">Velvet bean</name>
    <name type="synonym">Dolichos pruriens</name>
    <dbReference type="NCBI Taxonomy" id="157652"/>
    <lineage>
        <taxon>Eukaryota</taxon>
        <taxon>Viridiplantae</taxon>
        <taxon>Streptophyta</taxon>
        <taxon>Embryophyta</taxon>
        <taxon>Tracheophyta</taxon>
        <taxon>Spermatophyta</taxon>
        <taxon>Magnoliopsida</taxon>
        <taxon>eudicotyledons</taxon>
        <taxon>Gunneridae</taxon>
        <taxon>Pentapetalae</taxon>
        <taxon>rosids</taxon>
        <taxon>fabids</taxon>
        <taxon>Fabales</taxon>
        <taxon>Fabaceae</taxon>
        <taxon>Papilionoideae</taxon>
        <taxon>50 kb inversion clade</taxon>
        <taxon>NPAAA clade</taxon>
        <taxon>indigoferoid/millettioid clade</taxon>
        <taxon>Phaseoleae</taxon>
        <taxon>Mucuna</taxon>
    </lineage>
</organism>
<dbReference type="OrthoDB" id="9995306at2759"/>
<dbReference type="InterPro" id="IPR018627">
    <property type="entry name" value="ELP6"/>
</dbReference>
<sequence>MGPGKITPDDHHTERARQATAFEEALKVVATEVGEALETEVGGGEGEGESTQVCPIVHKFVRALLCPYGGMSSPILRLAQLRRHRSTSSQIHPRLHNSNAKSCPLCGRFELLEDRIDTSAAFVLHHILKRSFSSHPFSAILFLAFSHPFSHYNRILRKLGSNLTAQKNNGRFFFLIMLMMQCPGIKKFRLLTSNKEQDYKPDNGRPKKVSLRVQDEATNQITVGRKRSVLGYDEATNPITVGRKRSVWGYDEDTNPITVGRKRAVWGYKMNLQTQ</sequence>
<feature type="non-terminal residue" evidence="2">
    <location>
        <position position="1"/>
    </location>
</feature>
<dbReference type="PANTHER" id="PTHR16184:SF6">
    <property type="entry name" value="ELONGATOR COMPLEX PROTEIN 6"/>
    <property type="match status" value="1"/>
</dbReference>
<dbReference type="EMBL" id="QJKJ01015448">
    <property type="protein sequence ID" value="RDX62521.1"/>
    <property type="molecule type" value="Genomic_DNA"/>
</dbReference>
<keyword evidence="3" id="KW-1185">Reference proteome</keyword>
<proteinExistence type="predicted"/>
<reference evidence="2" key="1">
    <citation type="submission" date="2018-05" db="EMBL/GenBank/DDBJ databases">
        <title>Draft genome of Mucuna pruriens seed.</title>
        <authorList>
            <person name="Nnadi N.E."/>
            <person name="Vos R."/>
            <person name="Hasami M.H."/>
            <person name="Devisetty U.K."/>
            <person name="Aguiy J.C."/>
        </authorList>
    </citation>
    <scope>NUCLEOTIDE SEQUENCE [LARGE SCALE GENOMIC DNA]</scope>
    <source>
        <strain evidence="2">JCA_2017</strain>
    </source>
</reference>